<organism evidence="2 3">
    <name type="scientific">Nostoc linckia z8</name>
    <dbReference type="NCBI Taxonomy" id="1628746"/>
    <lineage>
        <taxon>Bacteria</taxon>
        <taxon>Bacillati</taxon>
        <taxon>Cyanobacteriota</taxon>
        <taxon>Cyanophyceae</taxon>
        <taxon>Nostocales</taxon>
        <taxon>Nostocaceae</taxon>
        <taxon>Nostoc</taxon>
    </lineage>
</organism>
<dbReference type="GeneID" id="57092056"/>
<reference evidence="2 3" key="1">
    <citation type="submission" date="2015-02" db="EMBL/GenBank/DDBJ databases">
        <title>Nostoc linckia genome annotation.</title>
        <authorList>
            <person name="Zhou Z."/>
        </authorList>
    </citation>
    <scope>NUCLEOTIDE SEQUENCE [LARGE SCALE GENOMIC DNA]</scope>
    <source>
        <strain evidence="3">z8</strain>
    </source>
</reference>
<dbReference type="Proteomes" id="UP000222310">
    <property type="component" value="Unassembled WGS sequence"/>
</dbReference>
<protein>
    <submittedName>
        <fullName evidence="2">Uncharacterized protein</fullName>
    </submittedName>
</protein>
<name>A0A9Q5ZGR6_NOSLI</name>
<evidence type="ECO:0000313" key="3">
    <source>
        <dbReference type="Proteomes" id="UP000222310"/>
    </source>
</evidence>
<dbReference type="RefSeq" id="WP_099065868.1">
    <property type="nucleotide sequence ID" value="NZ_LAHD01000002.1"/>
</dbReference>
<comment type="caution">
    <text evidence="2">The sequence shown here is derived from an EMBL/GenBank/DDBJ whole genome shotgun (WGS) entry which is preliminary data.</text>
</comment>
<evidence type="ECO:0000256" key="1">
    <source>
        <dbReference type="SAM" id="MobiDB-lite"/>
    </source>
</evidence>
<proteinExistence type="predicted"/>
<accession>A0A9Q5ZGR6</accession>
<dbReference type="EMBL" id="LAHD01000002">
    <property type="protein sequence ID" value="PHK07265.1"/>
    <property type="molecule type" value="Genomic_DNA"/>
</dbReference>
<feature type="region of interest" description="Disordered" evidence="1">
    <location>
        <begin position="1"/>
        <end position="23"/>
    </location>
</feature>
<gene>
    <name evidence="2" type="ORF">VF08_01305</name>
</gene>
<dbReference type="AlphaFoldDB" id="A0A9Q5ZGR6"/>
<evidence type="ECO:0000313" key="2">
    <source>
        <dbReference type="EMBL" id="PHK07265.1"/>
    </source>
</evidence>
<sequence length="111" mass="12772">MDKFRLGSVPTDEGYQQAGTADYHPRAQSECQIYKKQLLRLFPIPDSLKELIRFEVDPFQNAHCIYYEVVINFDGGVEEASQFAENVKANRPSEWDEQATKQLEALHLIPV</sequence>